<accession>A0ABN7V029</accession>
<proteinExistence type="predicted"/>
<evidence type="ECO:0000313" key="2">
    <source>
        <dbReference type="Proteomes" id="UP000789901"/>
    </source>
</evidence>
<dbReference type="EMBL" id="CAJVQB010007891">
    <property type="protein sequence ID" value="CAG8710878.1"/>
    <property type="molecule type" value="Genomic_DNA"/>
</dbReference>
<comment type="caution">
    <text evidence="1">The sequence shown here is derived from an EMBL/GenBank/DDBJ whole genome shotgun (WGS) entry which is preliminary data.</text>
</comment>
<protein>
    <submittedName>
        <fullName evidence="1">3728_t:CDS:1</fullName>
    </submittedName>
</protein>
<dbReference type="Proteomes" id="UP000789901">
    <property type="component" value="Unassembled WGS sequence"/>
</dbReference>
<name>A0ABN7V029_GIGMA</name>
<organism evidence="1 2">
    <name type="scientific">Gigaspora margarita</name>
    <dbReference type="NCBI Taxonomy" id="4874"/>
    <lineage>
        <taxon>Eukaryota</taxon>
        <taxon>Fungi</taxon>
        <taxon>Fungi incertae sedis</taxon>
        <taxon>Mucoromycota</taxon>
        <taxon>Glomeromycotina</taxon>
        <taxon>Glomeromycetes</taxon>
        <taxon>Diversisporales</taxon>
        <taxon>Gigasporaceae</taxon>
        <taxon>Gigaspora</taxon>
    </lineage>
</organism>
<reference evidence="1 2" key="1">
    <citation type="submission" date="2021-06" db="EMBL/GenBank/DDBJ databases">
        <authorList>
            <person name="Kallberg Y."/>
            <person name="Tangrot J."/>
            <person name="Rosling A."/>
        </authorList>
    </citation>
    <scope>NUCLEOTIDE SEQUENCE [LARGE SCALE GENOMIC DNA]</scope>
    <source>
        <strain evidence="1 2">120-4 pot B 10/14</strain>
    </source>
</reference>
<evidence type="ECO:0000313" key="1">
    <source>
        <dbReference type="EMBL" id="CAG8710878.1"/>
    </source>
</evidence>
<gene>
    <name evidence="1" type="ORF">GMARGA_LOCUS12741</name>
</gene>
<sequence>MVKAKKKNKIKEIYKKSRSFGIDKSEQEIFDKEETKKVLLLTEYEVSNYSTKKVQKQLIENKNQNKEIIVASTSQSPNRKSKLKDINSSIWALLAKNSMGLSNCKIKAKVNSILWNVLIYTRAFFIKKVLEFYRKVLIHRVMSVEEPKLCT</sequence>
<keyword evidence="2" id="KW-1185">Reference proteome</keyword>